<dbReference type="PANTHER" id="PTHR43281:SF6">
    <property type="entry name" value="HETERODIMERIC GERANYLGERANYL PYROPHOSPHATE SYNTHASE SMALL SUBUNIT, CHLOROPLASTIC-LIKE"/>
    <property type="match status" value="1"/>
</dbReference>
<evidence type="ECO:0000256" key="1">
    <source>
        <dbReference type="ARBA" id="ARBA00001946"/>
    </source>
</evidence>
<evidence type="ECO:0000313" key="5">
    <source>
        <dbReference type="Proteomes" id="UP001165190"/>
    </source>
</evidence>
<reference evidence="4" key="1">
    <citation type="submission" date="2023-05" db="EMBL/GenBank/DDBJ databases">
        <title>Genome and transcriptome analyses reveal genes involved in the formation of fine ridges on petal epidermal cells in Hibiscus trionum.</title>
        <authorList>
            <person name="Koshimizu S."/>
            <person name="Masuda S."/>
            <person name="Ishii T."/>
            <person name="Shirasu K."/>
            <person name="Hoshino A."/>
            <person name="Arita M."/>
        </authorList>
    </citation>
    <scope>NUCLEOTIDE SEQUENCE</scope>
    <source>
        <strain evidence="4">Hamamatsu line</strain>
    </source>
</reference>
<name>A0A9W7MMN4_HIBTR</name>
<dbReference type="PANTHER" id="PTHR43281">
    <property type="entry name" value="FARNESYL DIPHOSPHATE SYNTHASE"/>
    <property type="match status" value="1"/>
</dbReference>
<dbReference type="Gene3D" id="1.10.600.10">
    <property type="entry name" value="Farnesyl Diphosphate Synthase"/>
    <property type="match status" value="1"/>
</dbReference>
<dbReference type="OrthoDB" id="1923994at2759"/>
<dbReference type="Proteomes" id="UP001165190">
    <property type="component" value="Unassembled WGS sequence"/>
</dbReference>
<comment type="cofactor">
    <cofactor evidence="1">
        <name>Mg(2+)</name>
        <dbReference type="ChEBI" id="CHEBI:18420"/>
    </cofactor>
</comment>
<gene>
    <name evidence="4" type="ORF">HRI_004178700</name>
</gene>
<comment type="caution">
    <text evidence="4">The sequence shown here is derived from an EMBL/GenBank/DDBJ whole genome shotgun (WGS) entry which is preliminary data.</text>
</comment>
<sequence>MARALSHINGNSLFRLPCRPNPNRQLPLQFPCRVFKVTMSCNQSYWSSINSDIETHLKRAIPIREPLTVFEPMNGLTFAAPRSTAPALCVAACELVGGNRDVALPAASALWLMYSASFTHEHLPLAQSCRPRSDAGHLYGPNMELLIGDAMIPFGFELLAKSDDPARNVSSRILRVMVEISRAVGSQGMIHGQYHEVERYQSDNTKSCHVKKIEKYEGTLHGCAAACGAILGGGSEEEIEKMRRYGLYIGKIQGMVTGVGRNDKELNILVEEMRILAAKELMGFNEAKVLAISNYFEPNFMCAQV</sequence>
<proteinExistence type="predicted"/>
<keyword evidence="3" id="KW-0460">Magnesium</keyword>
<evidence type="ECO:0000313" key="4">
    <source>
        <dbReference type="EMBL" id="GMJ05095.1"/>
    </source>
</evidence>
<dbReference type="AlphaFoldDB" id="A0A9W7MMN4"/>
<dbReference type="GO" id="GO:0046872">
    <property type="term" value="F:metal ion binding"/>
    <property type="evidence" value="ECO:0007669"/>
    <property type="project" value="UniProtKB-KW"/>
</dbReference>
<keyword evidence="2" id="KW-0479">Metal-binding</keyword>
<protein>
    <submittedName>
        <fullName evidence="4">Uncharacterized protein</fullName>
    </submittedName>
</protein>
<evidence type="ECO:0000256" key="2">
    <source>
        <dbReference type="ARBA" id="ARBA00022723"/>
    </source>
</evidence>
<dbReference type="GO" id="GO:0004659">
    <property type="term" value="F:prenyltransferase activity"/>
    <property type="evidence" value="ECO:0007669"/>
    <property type="project" value="TreeGrafter"/>
</dbReference>
<organism evidence="4 5">
    <name type="scientific">Hibiscus trionum</name>
    <name type="common">Flower of an hour</name>
    <dbReference type="NCBI Taxonomy" id="183268"/>
    <lineage>
        <taxon>Eukaryota</taxon>
        <taxon>Viridiplantae</taxon>
        <taxon>Streptophyta</taxon>
        <taxon>Embryophyta</taxon>
        <taxon>Tracheophyta</taxon>
        <taxon>Spermatophyta</taxon>
        <taxon>Magnoliopsida</taxon>
        <taxon>eudicotyledons</taxon>
        <taxon>Gunneridae</taxon>
        <taxon>Pentapetalae</taxon>
        <taxon>rosids</taxon>
        <taxon>malvids</taxon>
        <taxon>Malvales</taxon>
        <taxon>Malvaceae</taxon>
        <taxon>Malvoideae</taxon>
        <taxon>Hibiscus</taxon>
    </lineage>
</organism>
<dbReference type="InterPro" id="IPR008949">
    <property type="entry name" value="Isoprenoid_synthase_dom_sf"/>
</dbReference>
<dbReference type="SUPFAM" id="SSF48576">
    <property type="entry name" value="Terpenoid synthases"/>
    <property type="match status" value="1"/>
</dbReference>
<evidence type="ECO:0000256" key="3">
    <source>
        <dbReference type="ARBA" id="ARBA00022842"/>
    </source>
</evidence>
<keyword evidence="5" id="KW-1185">Reference proteome</keyword>
<dbReference type="EMBL" id="BSYR01000044">
    <property type="protein sequence ID" value="GMJ05095.1"/>
    <property type="molecule type" value="Genomic_DNA"/>
</dbReference>
<accession>A0A9W7MMN4</accession>